<dbReference type="AlphaFoldDB" id="A0AAD4W4S4"/>
<evidence type="ECO:0000313" key="2">
    <source>
        <dbReference type="EMBL" id="KAI5336079.1"/>
    </source>
</evidence>
<accession>A0AAD4W4S4</accession>
<keyword evidence="3" id="KW-1185">Reference proteome</keyword>
<reference evidence="2 3" key="1">
    <citation type="journal article" date="2022" name="G3 (Bethesda)">
        <title>Whole-genome sequence and methylome profiling of the almond [Prunus dulcis (Mill.) D.A. Webb] cultivar 'Nonpareil'.</title>
        <authorList>
            <person name="D'Amico-Willman K.M."/>
            <person name="Ouma W.Z."/>
            <person name="Meulia T."/>
            <person name="Sideli G.M."/>
            <person name="Gradziel T.M."/>
            <person name="Fresnedo-Ramirez J."/>
        </authorList>
    </citation>
    <scope>NUCLEOTIDE SEQUENCE [LARGE SCALE GENOMIC DNA]</scope>
    <source>
        <strain evidence="2">Clone GOH B32 T37-40</strain>
    </source>
</reference>
<dbReference type="EMBL" id="JAJFAZ020000004">
    <property type="protein sequence ID" value="KAI5336079.1"/>
    <property type="molecule type" value="Genomic_DNA"/>
</dbReference>
<protein>
    <submittedName>
        <fullName evidence="2">Uncharacterized protein</fullName>
    </submittedName>
</protein>
<proteinExistence type="predicted"/>
<evidence type="ECO:0000313" key="3">
    <source>
        <dbReference type="Proteomes" id="UP001054821"/>
    </source>
</evidence>
<dbReference type="Proteomes" id="UP001054821">
    <property type="component" value="Chromosome 4"/>
</dbReference>
<name>A0AAD4W4S4_PRUDU</name>
<organism evidence="2 3">
    <name type="scientific">Prunus dulcis</name>
    <name type="common">Almond</name>
    <name type="synonym">Amygdalus dulcis</name>
    <dbReference type="NCBI Taxonomy" id="3755"/>
    <lineage>
        <taxon>Eukaryota</taxon>
        <taxon>Viridiplantae</taxon>
        <taxon>Streptophyta</taxon>
        <taxon>Embryophyta</taxon>
        <taxon>Tracheophyta</taxon>
        <taxon>Spermatophyta</taxon>
        <taxon>Magnoliopsida</taxon>
        <taxon>eudicotyledons</taxon>
        <taxon>Gunneridae</taxon>
        <taxon>Pentapetalae</taxon>
        <taxon>rosids</taxon>
        <taxon>fabids</taxon>
        <taxon>Rosales</taxon>
        <taxon>Rosaceae</taxon>
        <taxon>Amygdaloideae</taxon>
        <taxon>Amygdaleae</taxon>
        <taxon>Prunus</taxon>
    </lineage>
</organism>
<feature type="region of interest" description="Disordered" evidence="1">
    <location>
        <begin position="1"/>
        <end position="23"/>
    </location>
</feature>
<gene>
    <name evidence="2" type="ORF">L3X38_026213</name>
</gene>
<evidence type="ECO:0000256" key="1">
    <source>
        <dbReference type="SAM" id="MobiDB-lite"/>
    </source>
</evidence>
<sequence>MAASHHNIPSLPPPSTSFNGSAGFMPTSRRKMMMHMTFFWDHIAKRDDGAMVGCREMMVRWLIFGDRD</sequence>
<comment type="caution">
    <text evidence="2">The sequence shown here is derived from an EMBL/GenBank/DDBJ whole genome shotgun (WGS) entry which is preliminary data.</text>
</comment>